<organism evidence="7 8">
    <name type="scientific">Slackia equolifaciens</name>
    <dbReference type="NCBI Taxonomy" id="498718"/>
    <lineage>
        <taxon>Bacteria</taxon>
        <taxon>Bacillati</taxon>
        <taxon>Actinomycetota</taxon>
        <taxon>Coriobacteriia</taxon>
        <taxon>Eggerthellales</taxon>
        <taxon>Eggerthellaceae</taxon>
        <taxon>Slackia</taxon>
    </lineage>
</organism>
<keyword evidence="5" id="KW-1133">Transmembrane helix</keyword>
<feature type="transmembrane region" description="Helical" evidence="5">
    <location>
        <begin position="291"/>
        <end position="311"/>
    </location>
</feature>
<reference evidence="7" key="2">
    <citation type="submission" date="2021-09" db="EMBL/GenBank/DDBJ databases">
        <authorList>
            <person name="Gilroy R."/>
        </authorList>
    </citation>
    <scope>NUCLEOTIDE SEQUENCE</scope>
    <source>
        <strain evidence="7">ChiGjej6B6-11269</strain>
    </source>
</reference>
<protein>
    <submittedName>
        <fullName evidence="7">Helix-turn-helix transcriptional regulator</fullName>
    </submittedName>
</protein>
<dbReference type="SMART" id="SM00421">
    <property type="entry name" value="HTH_LUXR"/>
    <property type="match status" value="1"/>
</dbReference>
<evidence type="ECO:0000256" key="4">
    <source>
        <dbReference type="SAM" id="MobiDB-lite"/>
    </source>
</evidence>
<evidence type="ECO:0000256" key="5">
    <source>
        <dbReference type="SAM" id="Phobius"/>
    </source>
</evidence>
<sequence length="532" mass="56584">MSEAQHSGPSWMRILGFACHQGCIFSLFYMGSNRGLELGGALFERIDLFFVLAFMCLTLALGRTAIVRLLGSNGAFPAIVTSAILLALGSLAPQIPHDIQLFALIVEGLLVGCSLALLYLAWATVLGAGSPRAIACEVFAATGFAAAICFACAFLPSAVALAIPALCALASAGVATACLMKHRKAHADSQASHAPAQGRMRLRASGKPAFSDADAHQAHAQAPAQTNADPSPAPLRDDRKAAKPSLSSAFKAAGVGTMSTRMIAGAATFGIAAGFMESYRSDPGMLSTPDFPATLLILALFCIAVLQSLFVEKPTEGESLGSMYRIAMLVIMSGFLFSPLLQNSGVPGEAIVLAGYLGLVASFMSFFLVMARFSQTPPAITFVGGLFALYIGETFGIAAANLYDTIMPDTSFSYGIMACAGLAILFAYLFLFTERDFRALSEIVDTSDEQERACTQLVERFGLSAREAEVLTLALKGRSNERIAQELFVAKSTADTHMRRIYAKCGVKGRQELIDLGERTKTELREAYHRAR</sequence>
<dbReference type="InterPro" id="IPR036388">
    <property type="entry name" value="WH-like_DNA-bd_sf"/>
</dbReference>
<feature type="transmembrane region" description="Helical" evidence="5">
    <location>
        <begin position="162"/>
        <end position="180"/>
    </location>
</feature>
<dbReference type="Gene3D" id="1.10.10.10">
    <property type="entry name" value="Winged helix-like DNA-binding domain superfamily/Winged helix DNA-binding domain"/>
    <property type="match status" value="1"/>
</dbReference>
<evidence type="ECO:0000313" key="7">
    <source>
        <dbReference type="EMBL" id="HJF66488.1"/>
    </source>
</evidence>
<feature type="transmembrane region" description="Helical" evidence="5">
    <location>
        <begin position="12"/>
        <end position="30"/>
    </location>
</feature>
<dbReference type="Proteomes" id="UP000786989">
    <property type="component" value="Unassembled WGS sequence"/>
</dbReference>
<feature type="compositionally biased region" description="Low complexity" evidence="4">
    <location>
        <begin position="218"/>
        <end position="229"/>
    </location>
</feature>
<evidence type="ECO:0000256" key="2">
    <source>
        <dbReference type="ARBA" id="ARBA00023125"/>
    </source>
</evidence>
<dbReference type="PANTHER" id="PTHR44688:SF16">
    <property type="entry name" value="DNA-BINDING TRANSCRIPTIONAL ACTIVATOR DEVR_DOSR"/>
    <property type="match status" value="1"/>
</dbReference>
<dbReference type="PROSITE" id="PS50043">
    <property type="entry name" value="HTH_LUXR_2"/>
    <property type="match status" value="1"/>
</dbReference>
<dbReference type="EMBL" id="DYWI01000198">
    <property type="protein sequence ID" value="HJF66488.1"/>
    <property type="molecule type" value="Genomic_DNA"/>
</dbReference>
<keyword evidence="5" id="KW-0472">Membrane</keyword>
<feature type="transmembrane region" description="Helical" evidence="5">
    <location>
        <begin position="353"/>
        <end position="373"/>
    </location>
</feature>
<feature type="transmembrane region" description="Helical" evidence="5">
    <location>
        <begin position="380"/>
        <end position="400"/>
    </location>
</feature>
<dbReference type="GO" id="GO:0006355">
    <property type="term" value="P:regulation of DNA-templated transcription"/>
    <property type="evidence" value="ECO:0007669"/>
    <property type="project" value="InterPro"/>
</dbReference>
<feature type="transmembrane region" description="Helical" evidence="5">
    <location>
        <begin position="101"/>
        <end position="122"/>
    </location>
</feature>
<evidence type="ECO:0000256" key="1">
    <source>
        <dbReference type="ARBA" id="ARBA00023015"/>
    </source>
</evidence>
<proteinExistence type="predicted"/>
<keyword evidence="3" id="KW-0804">Transcription</keyword>
<feature type="transmembrane region" description="Helical" evidence="5">
    <location>
        <begin position="134"/>
        <end position="156"/>
    </location>
</feature>
<feature type="transmembrane region" description="Helical" evidence="5">
    <location>
        <begin position="42"/>
        <end position="62"/>
    </location>
</feature>
<dbReference type="SUPFAM" id="SSF46894">
    <property type="entry name" value="C-terminal effector domain of the bipartite response regulators"/>
    <property type="match status" value="1"/>
</dbReference>
<name>A0A9D2UYP6_9ACTN</name>
<evidence type="ECO:0000313" key="8">
    <source>
        <dbReference type="Proteomes" id="UP000786989"/>
    </source>
</evidence>
<dbReference type="CDD" id="cd06170">
    <property type="entry name" value="LuxR_C_like"/>
    <property type="match status" value="1"/>
</dbReference>
<comment type="caution">
    <text evidence="7">The sequence shown here is derived from an EMBL/GenBank/DDBJ whole genome shotgun (WGS) entry which is preliminary data.</text>
</comment>
<feature type="domain" description="HTH luxR-type" evidence="6">
    <location>
        <begin position="456"/>
        <end position="521"/>
    </location>
</feature>
<dbReference type="PRINTS" id="PR00038">
    <property type="entry name" value="HTHLUXR"/>
</dbReference>
<feature type="region of interest" description="Disordered" evidence="4">
    <location>
        <begin position="215"/>
        <end position="240"/>
    </location>
</feature>
<dbReference type="GO" id="GO:0003677">
    <property type="term" value="F:DNA binding"/>
    <property type="evidence" value="ECO:0007669"/>
    <property type="project" value="UniProtKB-KW"/>
</dbReference>
<feature type="transmembrane region" description="Helical" evidence="5">
    <location>
        <begin position="74"/>
        <end position="95"/>
    </location>
</feature>
<feature type="transmembrane region" description="Helical" evidence="5">
    <location>
        <begin position="323"/>
        <end position="341"/>
    </location>
</feature>
<keyword evidence="5" id="KW-0812">Transmembrane</keyword>
<feature type="transmembrane region" description="Helical" evidence="5">
    <location>
        <begin position="249"/>
        <end position="271"/>
    </location>
</feature>
<reference evidence="7" key="1">
    <citation type="journal article" date="2021" name="PeerJ">
        <title>Extensive microbial diversity within the chicken gut microbiome revealed by metagenomics and culture.</title>
        <authorList>
            <person name="Gilroy R."/>
            <person name="Ravi A."/>
            <person name="Getino M."/>
            <person name="Pursley I."/>
            <person name="Horton D.L."/>
            <person name="Alikhan N.F."/>
            <person name="Baker D."/>
            <person name="Gharbi K."/>
            <person name="Hall N."/>
            <person name="Watson M."/>
            <person name="Adriaenssens E.M."/>
            <person name="Foster-Nyarko E."/>
            <person name="Jarju S."/>
            <person name="Secka A."/>
            <person name="Antonio M."/>
            <person name="Oren A."/>
            <person name="Chaudhuri R.R."/>
            <person name="La Ragione R."/>
            <person name="Hildebrand F."/>
            <person name="Pallen M.J."/>
        </authorList>
    </citation>
    <scope>NUCLEOTIDE SEQUENCE</scope>
    <source>
        <strain evidence="7">ChiGjej6B6-11269</strain>
    </source>
</reference>
<evidence type="ECO:0000259" key="6">
    <source>
        <dbReference type="PROSITE" id="PS50043"/>
    </source>
</evidence>
<feature type="transmembrane region" description="Helical" evidence="5">
    <location>
        <begin position="412"/>
        <end position="431"/>
    </location>
</feature>
<keyword evidence="2" id="KW-0238">DNA-binding</keyword>
<gene>
    <name evidence="7" type="ORF">K8U77_10315</name>
</gene>
<accession>A0A9D2UYP6</accession>
<dbReference type="InterPro" id="IPR000792">
    <property type="entry name" value="Tscrpt_reg_LuxR_C"/>
</dbReference>
<dbReference type="InterPro" id="IPR016032">
    <property type="entry name" value="Sig_transdc_resp-reg_C-effctor"/>
</dbReference>
<dbReference type="AlphaFoldDB" id="A0A9D2UYP6"/>
<dbReference type="PANTHER" id="PTHR44688">
    <property type="entry name" value="DNA-BINDING TRANSCRIPTIONAL ACTIVATOR DEVR_DOSR"/>
    <property type="match status" value="1"/>
</dbReference>
<dbReference type="Pfam" id="PF00196">
    <property type="entry name" value="GerE"/>
    <property type="match status" value="1"/>
</dbReference>
<evidence type="ECO:0000256" key="3">
    <source>
        <dbReference type="ARBA" id="ARBA00023163"/>
    </source>
</evidence>
<keyword evidence="1" id="KW-0805">Transcription regulation</keyword>